<reference evidence="8 10" key="1">
    <citation type="journal article" date="2015" name="Genome Announc.">
        <title>Draft Genome Sequence of a Heterotrophic Facultative Anaerobic Thermophilic Bacterium, Ardenticatena maritima Strain 110ST.</title>
        <authorList>
            <person name="Kawaichi S."/>
            <person name="Yoshida T."/>
            <person name="Sako Y."/>
            <person name="Nakamura R."/>
        </authorList>
    </citation>
    <scope>NUCLEOTIDE SEQUENCE [LARGE SCALE GENOMIC DNA]</scope>
    <source>
        <strain evidence="8 10">110S</strain>
    </source>
</reference>
<evidence type="ECO:0000256" key="2">
    <source>
        <dbReference type="ARBA" id="ARBA00023012"/>
    </source>
</evidence>
<dbReference type="GO" id="GO:0000976">
    <property type="term" value="F:transcription cis-regulatory region binding"/>
    <property type="evidence" value="ECO:0007669"/>
    <property type="project" value="TreeGrafter"/>
</dbReference>
<dbReference type="RefSeq" id="WP_054494419.1">
    <property type="nucleotide sequence ID" value="NZ_BBZA01000298.1"/>
</dbReference>
<keyword evidence="2" id="KW-0902">Two-component regulatory system</keyword>
<keyword evidence="5" id="KW-0804">Transcription</keyword>
<comment type="caution">
    <text evidence="8">The sequence shown here is derived from an EMBL/GenBank/DDBJ whole genome shotgun (WGS) entry which is preliminary data.</text>
</comment>
<dbReference type="InterPro" id="IPR025669">
    <property type="entry name" value="AAA_dom"/>
</dbReference>
<dbReference type="GO" id="GO:0000156">
    <property type="term" value="F:phosphorelay response regulator activity"/>
    <property type="evidence" value="ECO:0007669"/>
    <property type="project" value="TreeGrafter"/>
</dbReference>
<keyword evidence="1 6" id="KW-0597">Phosphoprotein</keyword>
<dbReference type="GO" id="GO:0032993">
    <property type="term" value="C:protein-DNA complex"/>
    <property type="evidence" value="ECO:0007669"/>
    <property type="project" value="TreeGrafter"/>
</dbReference>
<evidence type="ECO:0000256" key="3">
    <source>
        <dbReference type="ARBA" id="ARBA00023015"/>
    </source>
</evidence>
<dbReference type="Gene3D" id="6.10.250.690">
    <property type="match status" value="1"/>
</dbReference>
<gene>
    <name evidence="8" type="primary">cpaE</name>
    <name evidence="8" type="ORF">ARMA_3097</name>
    <name evidence="9" type="ORF">SE16_13535</name>
</gene>
<organism evidence="8 10">
    <name type="scientific">Ardenticatena maritima</name>
    <dbReference type="NCBI Taxonomy" id="872965"/>
    <lineage>
        <taxon>Bacteria</taxon>
        <taxon>Bacillati</taxon>
        <taxon>Chloroflexota</taxon>
        <taxon>Ardenticatenia</taxon>
        <taxon>Ardenticatenales</taxon>
        <taxon>Ardenticatenaceae</taxon>
        <taxon>Ardenticatena</taxon>
    </lineage>
</organism>
<dbReference type="PROSITE" id="PS50110">
    <property type="entry name" value="RESPONSE_REGULATORY"/>
    <property type="match status" value="1"/>
</dbReference>
<dbReference type="InterPro" id="IPR001789">
    <property type="entry name" value="Sig_transdc_resp-reg_receiver"/>
</dbReference>
<dbReference type="Gene3D" id="3.40.50.2300">
    <property type="match status" value="1"/>
</dbReference>
<feature type="modified residue" description="4-aspartylphosphate" evidence="6">
    <location>
        <position position="58"/>
    </location>
</feature>
<evidence type="ECO:0000256" key="6">
    <source>
        <dbReference type="PROSITE-ProRule" id="PRU00169"/>
    </source>
</evidence>
<dbReference type="SMART" id="SM00448">
    <property type="entry name" value="REC"/>
    <property type="match status" value="1"/>
</dbReference>
<proteinExistence type="predicted"/>
<reference evidence="10" key="3">
    <citation type="submission" date="2015-08" db="EMBL/GenBank/DDBJ databases">
        <title>Draft Genome Sequence of a Heterotrophic Facultative Anaerobic Bacterium Ardenticatena maritima Strain 110S.</title>
        <authorList>
            <person name="Kawaichi S."/>
            <person name="Yoshida T."/>
            <person name="Sako Y."/>
            <person name="Nakamura R."/>
        </authorList>
    </citation>
    <scope>NUCLEOTIDE SEQUENCE [LARGE SCALE GENOMIC DNA]</scope>
    <source>
        <strain evidence="10">110S</strain>
    </source>
</reference>
<name>A0A0M9UE32_9CHLR</name>
<evidence type="ECO:0000313" key="8">
    <source>
        <dbReference type="EMBL" id="GAP64674.1"/>
    </source>
</evidence>
<dbReference type="Gene3D" id="3.40.50.300">
    <property type="entry name" value="P-loop containing nucleotide triphosphate hydrolases"/>
    <property type="match status" value="1"/>
</dbReference>
<dbReference type="PANTHER" id="PTHR48111:SF1">
    <property type="entry name" value="TWO-COMPONENT RESPONSE REGULATOR ORR33"/>
    <property type="match status" value="1"/>
</dbReference>
<dbReference type="InParanoid" id="A0A0M9UE32"/>
<evidence type="ECO:0000313" key="11">
    <source>
        <dbReference type="Proteomes" id="UP000050502"/>
    </source>
</evidence>
<sequence>MTAERTVPLILIVEDDPASAKLIRWTLVQEGYNVIMSESGPDAHEKAIQYEPDLVIIDVMLKGIDGLTLTRQIRSTPSIMRVPILIVSAKADISDKVAGFEAGADDYLAKPFSPEELLLRVKALLARVYGTRMVEPDKQPEKEGRVICFFGPKGGVGKTTLLVNLAIALREQSGQSVVVMDADFYFGTVGVHLNIPPTVSIIDIIQSPTFTPETIESALITHKQSGVRVLLNPFFPEQAELVRPDHVQAIITYLTTAYDYVLIDCQSSYDERTLVALENAHDIMLVITPEVGTIKNASRFLELVDKLEMPLESVHLLLNRADSNVGVQPREIERSLGKPIAFQFGSGGRPVALSVNRGVPIVLDRPKHPFAQQIRRMAEKIITQTVEQATEGGGLRRLLWR</sequence>
<keyword evidence="4" id="KW-0238">DNA-binding</keyword>
<dbReference type="EMBL" id="LGKN01000009">
    <property type="protein sequence ID" value="KPL86341.1"/>
    <property type="molecule type" value="Genomic_DNA"/>
</dbReference>
<dbReference type="SUPFAM" id="SSF52540">
    <property type="entry name" value="P-loop containing nucleoside triphosphate hydrolases"/>
    <property type="match status" value="1"/>
</dbReference>
<evidence type="ECO:0000256" key="4">
    <source>
        <dbReference type="ARBA" id="ARBA00023125"/>
    </source>
</evidence>
<evidence type="ECO:0000259" key="7">
    <source>
        <dbReference type="PROSITE" id="PS50110"/>
    </source>
</evidence>
<evidence type="ECO:0000256" key="1">
    <source>
        <dbReference type="ARBA" id="ARBA00022553"/>
    </source>
</evidence>
<evidence type="ECO:0000313" key="10">
    <source>
        <dbReference type="Proteomes" id="UP000037784"/>
    </source>
</evidence>
<evidence type="ECO:0000256" key="5">
    <source>
        <dbReference type="ARBA" id="ARBA00023163"/>
    </source>
</evidence>
<dbReference type="STRING" id="872965.SE16_13535"/>
<dbReference type="InterPro" id="IPR011006">
    <property type="entry name" value="CheY-like_superfamily"/>
</dbReference>
<reference evidence="9 11" key="2">
    <citation type="submission" date="2015-07" db="EMBL/GenBank/DDBJ databases">
        <title>Whole genome sequence of Ardenticatena maritima DSM 23922.</title>
        <authorList>
            <person name="Hemp J."/>
            <person name="Ward L.M."/>
            <person name="Pace L.A."/>
            <person name="Fischer W.W."/>
        </authorList>
    </citation>
    <scope>NUCLEOTIDE SEQUENCE [LARGE SCALE GENOMIC DNA]</scope>
    <source>
        <strain evidence="9 11">110S</strain>
    </source>
</reference>
<dbReference type="SUPFAM" id="SSF52172">
    <property type="entry name" value="CheY-like"/>
    <property type="match status" value="1"/>
</dbReference>
<dbReference type="EMBL" id="BBZA01000298">
    <property type="protein sequence ID" value="GAP64674.1"/>
    <property type="molecule type" value="Genomic_DNA"/>
</dbReference>
<evidence type="ECO:0000313" key="9">
    <source>
        <dbReference type="EMBL" id="KPL86341.1"/>
    </source>
</evidence>
<feature type="domain" description="Response regulatory" evidence="7">
    <location>
        <begin position="9"/>
        <end position="125"/>
    </location>
</feature>
<dbReference type="Pfam" id="PF00072">
    <property type="entry name" value="Response_reg"/>
    <property type="match status" value="1"/>
</dbReference>
<dbReference type="OrthoDB" id="141686at2"/>
<dbReference type="InterPro" id="IPR027417">
    <property type="entry name" value="P-loop_NTPase"/>
</dbReference>
<keyword evidence="3" id="KW-0805">Transcription regulation</keyword>
<dbReference type="GO" id="GO:0006355">
    <property type="term" value="P:regulation of DNA-templated transcription"/>
    <property type="evidence" value="ECO:0007669"/>
    <property type="project" value="TreeGrafter"/>
</dbReference>
<dbReference type="GO" id="GO:0005829">
    <property type="term" value="C:cytosol"/>
    <property type="evidence" value="ECO:0007669"/>
    <property type="project" value="TreeGrafter"/>
</dbReference>
<dbReference type="Proteomes" id="UP000050502">
    <property type="component" value="Unassembled WGS sequence"/>
</dbReference>
<dbReference type="InterPro" id="IPR039420">
    <property type="entry name" value="WalR-like"/>
</dbReference>
<protein>
    <submittedName>
        <fullName evidence="8">Pilus assembly protein CpaE</fullName>
    </submittedName>
</protein>
<dbReference type="PANTHER" id="PTHR48111">
    <property type="entry name" value="REGULATOR OF RPOS"/>
    <property type="match status" value="1"/>
</dbReference>
<dbReference type="Proteomes" id="UP000037784">
    <property type="component" value="Unassembled WGS sequence"/>
</dbReference>
<dbReference type="Pfam" id="PF13614">
    <property type="entry name" value="AAA_31"/>
    <property type="match status" value="1"/>
</dbReference>
<accession>A0A0M9UE32</accession>
<keyword evidence="10" id="KW-1185">Reference proteome</keyword>
<dbReference type="AlphaFoldDB" id="A0A0M9UE32"/>